<dbReference type="RefSeq" id="WP_241409989.1">
    <property type="nucleotide sequence ID" value="NZ_JAKZGO010000002.1"/>
</dbReference>
<feature type="transmembrane region" description="Helical" evidence="8">
    <location>
        <begin position="153"/>
        <end position="173"/>
    </location>
</feature>
<keyword evidence="3" id="KW-0328">Glycosyltransferase</keyword>
<reference evidence="9" key="1">
    <citation type="submission" date="2022-03" db="EMBL/GenBank/DDBJ databases">
        <title>De novo assembled genomes of Belliella spp. (Cyclobacteriaceae) strains.</title>
        <authorList>
            <person name="Szabo A."/>
            <person name="Korponai K."/>
            <person name="Felfoldi T."/>
        </authorList>
    </citation>
    <scope>NUCLEOTIDE SEQUENCE</scope>
    <source>
        <strain evidence="9">DSM 111903</strain>
    </source>
</reference>
<sequence>MSSRIDQKQIFIISSTFLVLFWFFGYDGITFSDDVFYILTGHAFWNGENVVNSYHFSSRFGSYIFSGVSTKIFGLNDRLATIPTLIAYIFSLLIIIKCLAFRQQQIWASVFFVSHVYLLHFLPKVYPDGLLVFWAVLIPFASIYRTSKPILSAFILVLAILIGFMTKETIIYLFPFPVILFLMDWKDRKPFKFHLWVGLFSVMLGSLYLGYFWYEFGDAFYRINSVNAGHYISEYSYNDKGGFAILKRLTITPFITFVQRSYWIWLVLAAPGVYLGLVKKQKVAFEFSLALICLLLGFWFMTTNLGFYNPIYLNPRHLIILIPVLAVLIGFGWKYWLEKRASSTYIGVTILLGALIGFFLGDYKNGAFLLVFGCALLFIGKSKLWLKKTTISAMLLIAVILSFHYQKQLKNYPKFMQELQAAVASPDQKILVVNNFVHFSREVLFPNDSVNQEKLFAIEELEHFENLAPDDFGLLIYNYYKHAYPKEAPDVEGFLELTENMGYKITDIKENQWVVFYSFSKN</sequence>
<keyword evidence="4" id="KW-0808">Transferase</keyword>
<feature type="transmembrane region" description="Helical" evidence="8">
    <location>
        <begin position="193"/>
        <end position="214"/>
    </location>
</feature>
<keyword evidence="7 8" id="KW-0472">Membrane</keyword>
<evidence type="ECO:0000256" key="5">
    <source>
        <dbReference type="ARBA" id="ARBA00022692"/>
    </source>
</evidence>
<evidence type="ECO:0000256" key="6">
    <source>
        <dbReference type="ARBA" id="ARBA00022989"/>
    </source>
</evidence>
<name>A0ABS9V8X0_9BACT</name>
<keyword evidence="6 8" id="KW-1133">Transmembrane helix</keyword>
<evidence type="ECO:0008006" key="11">
    <source>
        <dbReference type="Google" id="ProtNLM"/>
    </source>
</evidence>
<feature type="transmembrane region" description="Helical" evidence="8">
    <location>
        <begin position="106"/>
        <end position="123"/>
    </location>
</feature>
<comment type="caution">
    <text evidence="9">The sequence shown here is derived from an EMBL/GenBank/DDBJ whole genome shotgun (WGS) entry which is preliminary data.</text>
</comment>
<comment type="subcellular location">
    <subcellularLocation>
        <location evidence="1">Cell membrane</location>
        <topology evidence="1">Multi-pass membrane protein</topology>
    </subcellularLocation>
</comment>
<proteinExistence type="predicted"/>
<keyword evidence="2" id="KW-1003">Cell membrane</keyword>
<feature type="transmembrane region" description="Helical" evidence="8">
    <location>
        <begin position="367"/>
        <end position="384"/>
    </location>
</feature>
<dbReference type="InterPro" id="IPR050297">
    <property type="entry name" value="LipidA_mod_glycosyltrf_83"/>
</dbReference>
<dbReference type="PANTHER" id="PTHR33908">
    <property type="entry name" value="MANNOSYLTRANSFERASE YKCB-RELATED"/>
    <property type="match status" value="1"/>
</dbReference>
<protein>
    <recommendedName>
        <fullName evidence="11">Glycosyltransferase RgtA/B/C/D-like domain-containing protein</fullName>
    </recommendedName>
</protein>
<feature type="transmembrane region" description="Helical" evidence="8">
    <location>
        <begin position="79"/>
        <end position="99"/>
    </location>
</feature>
<feature type="transmembrane region" description="Helical" evidence="8">
    <location>
        <begin position="342"/>
        <end position="360"/>
    </location>
</feature>
<dbReference type="PANTHER" id="PTHR33908:SF11">
    <property type="entry name" value="MEMBRANE PROTEIN"/>
    <property type="match status" value="1"/>
</dbReference>
<keyword evidence="5 8" id="KW-0812">Transmembrane</keyword>
<evidence type="ECO:0000256" key="8">
    <source>
        <dbReference type="SAM" id="Phobius"/>
    </source>
</evidence>
<accession>A0ABS9V8X0</accession>
<organism evidence="9 10">
    <name type="scientific">Belliella alkalica</name>
    <dbReference type="NCBI Taxonomy" id="1730871"/>
    <lineage>
        <taxon>Bacteria</taxon>
        <taxon>Pseudomonadati</taxon>
        <taxon>Bacteroidota</taxon>
        <taxon>Cytophagia</taxon>
        <taxon>Cytophagales</taxon>
        <taxon>Cyclobacteriaceae</taxon>
        <taxon>Belliella</taxon>
    </lineage>
</organism>
<feature type="transmembrane region" description="Helical" evidence="8">
    <location>
        <begin position="9"/>
        <end position="26"/>
    </location>
</feature>
<evidence type="ECO:0000256" key="1">
    <source>
        <dbReference type="ARBA" id="ARBA00004651"/>
    </source>
</evidence>
<feature type="transmembrane region" description="Helical" evidence="8">
    <location>
        <begin position="318"/>
        <end position="336"/>
    </location>
</feature>
<evidence type="ECO:0000313" key="10">
    <source>
        <dbReference type="Proteomes" id="UP001165430"/>
    </source>
</evidence>
<feature type="transmembrane region" description="Helical" evidence="8">
    <location>
        <begin position="262"/>
        <end position="278"/>
    </location>
</feature>
<evidence type="ECO:0000256" key="2">
    <source>
        <dbReference type="ARBA" id="ARBA00022475"/>
    </source>
</evidence>
<evidence type="ECO:0000256" key="4">
    <source>
        <dbReference type="ARBA" id="ARBA00022679"/>
    </source>
</evidence>
<dbReference type="Proteomes" id="UP001165430">
    <property type="component" value="Unassembled WGS sequence"/>
</dbReference>
<evidence type="ECO:0000256" key="3">
    <source>
        <dbReference type="ARBA" id="ARBA00022676"/>
    </source>
</evidence>
<gene>
    <name evidence="9" type="ORF">MM213_02835</name>
</gene>
<evidence type="ECO:0000256" key="7">
    <source>
        <dbReference type="ARBA" id="ARBA00023136"/>
    </source>
</evidence>
<keyword evidence="10" id="KW-1185">Reference proteome</keyword>
<feature type="transmembrane region" description="Helical" evidence="8">
    <location>
        <begin position="284"/>
        <end position="306"/>
    </location>
</feature>
<evidence type="ECO:0000313" key="9">
    <source>
        <dbReference type="EMBL" id="MCH7412405.1"/>
    </source>
</evidence>
<dbReference type="EMBL" id="JAKZGO010000002">
    <property type="protein sequence ID" value="MCH7412405.1"/>
    <property type="molecule type" value="Genomic_DNA"/>
</dbReference>